<dbReference type="OrthoDB" id="975149at2"/>
<feature type="coiled-coil region" evidence="1">
    <location>
        <begin position="548"/>
        <end position="626"/>
    </location>
</feature>
<reference evidence="4" key="1">
    <citation type="submission" date="2017-09" db="EMBL/GenBank/DDBJ databases">
        <authorList>
            <person name="Varghese N."/>
            <person name="Submissions S."/>
        </authorList>
    </citation>
    <scope>NUCLEOTIDE SEQUENCE [LARGE SCALE GENOMIC DNA]</scope>
    <source>
        <strain evidence="4">CGMCC 1.12641</strain>
    </source>
</reference>
<keyword evidence="2" id="KW-0812">Transmembrane</keyword>
<keyword evidence="2" id="KW-0472">Membrane</keyword>
<gene>
    <name evidence="3" type="ORF">SAMN06296241_1365</name>
</gene>
<feature type="coiled-coil region" evidence="1">
    <location>
        <begin position="454"/>
        <end position="518"/>
    </location>
</feature>
<dbReference type="Proteomes" id="UP000219193">
    <property type="component" value="Unassembled WGS sequence"/>
</dbReference>
<dbReference type="RefSeq" id="WP_097055531.1">
    <property type="nucleotide sequence ID" value="NZ_OCMF01000001.1"/>
</dbReference>
<keyword evidence="2" id="KW-1133">Transmembrane helix</keyword>
<evidence type="ECO:0000313" key="4">
    <source>
        <dbReference type="Proteomes" id="UP000219193"/>
    </source>
</evidence>
<dbReference type="EMBL" id="OCMF01000001">
    <property type="protein sequence ID" value="SOC79828.1"/>
    <property type="molecule type" value="Genomic_DNA"/>
</dbReference>
<evidence type="ECO:0000256" key="1">
    <source>
        <dbReference type="SAM" id="Coils"/>
    </source>
</evidence>
<evidence type="ECO:0008006" key="5">
    <source>
        <dbReference type="Google" id="ProtNLM"/>
    </source>
</evidence>
<protein>
    <recommendedName>
        <fullName evidence="5">Chromosome segregation ATPase</fullName>
    </recommendedName>
</protein>
<evidence type="ECO:0000256" key="2">
    <source>
        <dbReference type="SAM" id="Phobius"/>
    </source>
</evidence>
<evidence type="ECO:0000313" key="3">
    <source>
        <dbReference type="EMBL" id="SOC79828.1"/>
    </source>
</evidence>
<accession>A0A285X3G7</accession>
<dbReference type="AlphaFoldDB" id="A0A285X3G7"/>
<keyword evidence="4" id="KW-1185">Reference proteome</keyword>
<feature type="coiled-coil region" evidence="1">
    <location>
        <begin position="21"/>
        <end position="69"/>
    </location>
</feature>
<sequence>MAEKIKIFELDIDVDGAITASKEFAKEADVLKNKLKELKDSGDTTSREYVELEARYKSVRKEYNSSQNELGKLINLQGKEIKTIDQGRAALSVVSKEWAKQANLYGVNSAEADKLAKKKTELTATLKDLESQTGDNRRNVGNYAEGMKEALGETTLFGRAQSLLTDVMNIVGPVFKAVKSDVLDIGKSYKEGRAQAQAFSGTQKAVAIATNLSSTALKLFKVALIATGIGAIVVLLGSLVAMFTRTQKGIDMVNTVLAALSAGADVVIDRLSKLGGAFIKIISGDIKGGFKDLTETFSGMGDEIQREINLAMELERVLQNVERAEINLDIRRSAANSRLKELKLLTDDTTRSTEDRISSAKEYMKIERDLAAEEVKNQEKKVAALLGYAEVTDEVRETIRKIGEEGVSLDQLGLSESTVEDMKSFRDEATKLYDLQSQSFERQTEQQNKLNSLVDQQRAKEKAAAEAAKRAQEERIAEAQKATDAAIAESKTRLELFIEENKREAESLAEKVALQEQVREKRLEILKDELAAKKLTQSEYELAVLQTKNEFLDQEAELTKEYAQKEIEAEKERLAAMQELEAVEKERKLADLENQMAVDQENFDARMELEKQRLDMMRQQELAEAEKTGASKALINQKYAEIEKQINYEKESTKRKQSSETFGQVAKLLGEQTVAGKAAALAQAAINTYQGVTEVWRAPSVLPEPFGTIQKVVSTGTVLASGLGAVQKITSINANVPKAARGITLRGKRHSEGGERLYDESGNPIVEAEGGENIYVINRRASQLINGLSAVNEATGGIPLSQTANYAAAGGMIKRSGSTGPVKVNSQPIDYSAMAQATAEAVKNVRIYTAVTEINDGQGKYATIVNEANI</sequence>
<keyword evidence="1" id="KW-0175">Coiled coil</keyword>
<name>A0A285X3G7_9FLAO</name>
<proteinExistence type="predicted"/>
<organism evidence="3 4">
    <name type="scientific">Salinimicrobium sediminis</name>
    <dbReference type="NCBI Taxonomy" id="1343891"/>
    <lineage>
        <taxon>Bacteria</taxon>
        <taxon>Pseudomonadati</taxon>
        <taxon>Bacteroidota</taxon>
        <taxon>Flavobacteriia</taxon>
        <taxon>Flavobacteriales</taxon>
        <taxon>Flavobacteriaceae</taxon>
        <taxon>Salinimicrobium</taxon>
    </lineage>
</organism>
<feature type="transmembrane region" description="Helical" evidence="2">
    <location>
        <begin position="222"/>
        <end position="243"/>
    </location>
</feature>